<name>A0A7J7NU54_9MAGN</name>
<sequence length="109" mass="12780">MSDDLHTLKFLKSGLQDALRFINNALDMVKKKNPQPSVFQSFDSLESKINKLLKILGLLWPPSYLEILESLKEKALKRANIKLDYVLQKIKERAEVRKHRDYIKADEIR</sequence>
<organism evidence="1 2">
    <name type="scientific">Kingdonia uniflora</name>
    <dbReference type="NCBI Taxonomy" id="39325"/>
    <lineage>
        <taxon>Eukaryota</taxon>
        <taxon>Viridiplantae</taxon>
        <taxon>Streptophyta</taxon>
        <taxon>Embryophyta</taxon>
        <taxon>Tracheophyta</taxon>
        <taxon>Spermatophyta</taxon>
        <taxon>Magnoliopsida</taxon>
        <taxon>Ranunculales</taxon>
        <taxon>Circaeasteraceae</taxon>
        <taxon>Kingdonia</taxon>
    </lineage>
</organism>
<dbReference type="InterPro" id="IPR009080">
    <property type="entry name" value="tRNAsynth_Ia_anticodon-bd"/>
</dbReference>
<gene>
    <name evidence="1" type="ORF">GIB67_015697</name>
</gene>
<dbReference type="EMBL" id="JACGCM010000560">
    <property type="protein sequence ID" value="KAF6170745.1"/>
    <property type="molecule type" value="Genomic_DNA"/>
</dbReference>
<reference evidence="1 2" key="1">
    <citation type="journal article" date="2020" name="IScience">
        <title>Genome Sequencing of the Endangered Kingdonia uniflora (Circaeasteraceae, Ranunculales) Reveals Potential Mechanisms of Evolutionary Specialization.</title>
        <authorList>
            <person name="Sun Y."/>
            <person name="Deng T."/>
            <person name="Zhang A."/>
            <person name="Moore M.J."/>
            <person name="Landis J.B."/>
            <person name="Lin N."/>
            <person name="Zhang H."/>
            <person name="Zhang X."/>
            <person name="Huang J."/>
            <person name="Zhang X."/>
            <person name="Sun H."/>
            <person name="Wang H."/>
        </authorList>
    </citation>
    <scope>NUCLEOTIDE SEQUENCE [LARGE SCALE GENOMIC DNA]</scope>
    <source>
        <strain evidence="1">TB1705</strain>
        <tissue evidence="1">Leaf</tissue>
    </source>
</reference>
<dbReference type="Gene3D" id="1.20.120.1910">
    <property type="entry name" value="Cysteine-tRNA ligase, C-terminal anti-codon recognition domain"/>
    <property type="match status" value="1"/>
</dbReference>
<dbReference type="AlphaFoldDB" id="A0A7J7NU54"/>
<dbReference type="GO" id="GO:0004812">
    <property type="term" value="F:aminoacyl-tRNA ligase activity"/>
    <property type="evidence" value="ECO:0007669"/>
    <property type="project" value="InterPro"/>
</dbReference>
<accession>A0A7J7NU54</accession>
<dbReference type="GO" id="GO:0005524">
    <property type="term" value="F:ATP binding"/>
    <property type="evidence" value="ECO:0007669"/>
    <property type="project" value="InterPro"/>
</dbReference>
<keyword evidence="2" id="KW-1185">Reference proteome</keyword>
<dbReference type="Proteomes" id="UP000541444">
    <property type="component" value="Unassembled WGS sequence"/>
</dbReference>
<proteinExistence type="predicted"/>
<protein>
    <submittedName>
        <fullName evidence="1">Uncharacterized protein</fullName>
    </submittedName>
</protein>
<dbReference type="OrthoDB" id="438179at2759"/>
<comment type="caution">
    <text evidence="1">The sequence shown here is derived from an EMBL/GenBank/DDBJ whole genome shotgun (WGS) entry which is preliminary data.</text>
</comment>
<evidence type="ECO:0000313" key="1">
    <source>
        <dbReference type="EMBL" id="KAF6170745.1"/>
    </source>
</evidence>
<dbReference type="GO" id="GO:0006418">
    <property type="term" value="P:tRNA aminoacylation for protein translation"/>
    <property type="evidence" value="ECO:0007669"/>
    <property type="project" value="InterPro"/>
</dbReference>
<evidence type="ECO:0000313" key="2">
    <source>
        <dbReference type="Proteomes" id="UP000541444"/>
    </source>
</evidence>
<dbReference type="SUPFAM" id="SSF47323">
    <property type="entry name" value="Anticodon-binding domain of a subclass of class I aminoacyl-tRNA synthetases"/>
    <property type="match status" value="1"/>
</dbReference>